<comment type="caution">
    <text evidence="2">The sequence shown here is derived from an EMBL/GenBank/DDBJ whole genome shotgun (WGS) entry which is preliminary data.</text>
</comment>
<dbReference type="Proteomes" id="UP001321473">
    <property type="component" value="Unassembled WGS sequence"/>
</dbReference>
<evidence type="ECO:0000256" key="1">
    <source>
        <dbReference type="SAM" id="MobiDB-lite"/>
    </source>
</evidence>
<name>A0AAQ4E8S3_AMBAM</name>
<proteinExistence type="predicted"/>
<feature type="compositionally biased region" description="Basic and acidic residues" evidence="1">
    <location>
        <begin position="146"/>
        <end position="155"/>
    </location>
</feature>
<gene>
    <name evidence="2" type="ORF">V5799_025734</name>
</gene>
<accession>A0AAQ4E8S3</accession>
<feature type="region of interest" description="Disordered" evidence="1">
    <location>
        <begin position="137"/>
        <end position="193"/>
    </location>
</feature>
<protein>
    <submittedName>
        <fullName evidence="2">Uncharacterized protein</fullName>
    </submittedName>
</protein>
<evidence type="ECO:0000313" key="3">
    <source>
        <dbReference type="Proteomes" id="UP001321473"/>
    </source>
</evidence>
<dbReference type="EMBL" id="JARKHS020020256">
    <property type="protein sequence ID" value="KAK8771022.1"/>
    <property type="molecule type" value="Genomic_DNA"/>
</dbReference>
<feature type="compositionally biased region" description="Basic and acidic residues" evidence="1">
    <location>
        <begin position="183"/>
        <end position="193"/>
    </location>
</feature>
<evidence type="ECO:0000313" key="2">
    <source>
        <dbReference type="EMBL" id="KAK8771022.1"/>
    </source>
</evidence>
<reference evidence="2 3" key="1">
    <citation type="journal article" date="2023" name="Arcadia Sci">
        <title>De novo assembly of a long-read Amblyomma americanum tick genome.</title>
        <authorList>
            <person name="Chou S."/>
            <person name="Poskanzer K.E."/>
            <person name="Rollins M."/>
            <person name="Thuy-Boun P.S."/>
        </authorList>
    </citation>
    <scope>NUCLEOTIDE SEQUENCE [LARGE SCALE GENOMIC DNA]</scope>
    <source>
        <strain evidence="2">F_SG_1</strain>
        <tissue evidence="2">Salivary glands</tissue>
    </source>
</reference>
<keyword evidence="3" id="KW-1185">Reference proteome</keyword>
<sequence>MCGTILAHLLESCAMETLLRLVWKLCWKISVVIKASIAFSLCQRDSCLASAEMDVEVERSSPADNCMTTKDESTPRANDLGPRDRTLVPAAQQHSELAVWKNYYIKVRTPVEREDRCGTVRESPDECLAVNEARNTRRHHFSSARPLERGTDLPKESGGPIKRLTTDTSYAGPSEGGDVSDYATKRDCTKNSY</sequence>
<feature type="region of interest" description="Disordered" evidence="1">
    <location>
        <begin position="60"/>
        <end position="82"/>
    </location>
</feature>
<organism evidence="2 3">
    <name type="scientific">Amblyomma americanum</name>
    <name type="common">Lone star tick</name>
    <dbReference type="NCBI Taxonomy" id="6943"/>
    <lineage>
        <taxon>Eukaryota</taxon>
        <taxon>Metazoa</taxon>
        <taxon>Ecdysozoa</taxon>
        <taxon>Arthropoda</taxon>
        <taxon>Chelicerata</taxon>
        <taxon>Arachnida</taxon>
        <taxon>Acari</taxon>
        <taxon>Parasitiformes</taxon>
        <taxon>Ixodida</taxon>
        <taxon>Ixodoidea</taxon>
        <taxon>Ixodidae</taxon>
        <taxon>Amblyomminae</taxon>
        <taxon>Amblyomma</taxon>
    </lineage>
</organism>
<dbReference type="AlphaFoldDB" id="A0AAQ4E8S3"/>